<dbReference type="SUPFAM" id="SSF161111">
    <property type="entry name" value="Cation efflux protein transmembrane domain-like"/>
    <property type="match status" value="1"/>
</dbReference>
<evidence type="ECO:0000256" key="2">
    <source>
        <dbReference type="ARBA" id="ARBA00022692"/>
    </source>
</evidence>
<comment type="subcellular location">
    <subcellularLocation>
        <location evidence="1">Membrane</location>
        <topology evidence="1">Multi-pass membrane protein</topology>
    </subcellularLocation>
</comment>
<evidence type="ECO:0000256" key="4">
    <source>
        <dbReference type="ARBA" id="ARBA00023136"/>
    </source>
</evidence>
<dbReference type="GO" id="GO:0016020">
    <property type="term" value="C:membrane"/>
    <property type="evidence" value="ECO:0007669"/>
    <property type="project" value="UniProtKB-SubCell"/>
</dbReference>
<accession>A0A1G2CW67</accession>
<evidence type="ECO:0000313" key="7">
    <source>
        <dbReference type="EMBL" id="OGZ05507.1"/>
    </source>
</evidence>
<gene>
    <name evidence="7" type="ORF">A2845_05870</name>
</gene>
<dbReference type="InterPro" id="IPR058533">
    <property type="entry name" value="Cation_efflux_TM"/>
</dbReference>
<sequence length="208" mass="23274">MALPSQAKAACYQKTLPIGAFLFLFQIAILIWIVFSRTLGADTFHALLDVLTLAGTTYLFQRNWKTEEEFERYEHRWLLIGVISLGLGGIMVGLESASCLLRGTASTPPPAWPLLIAALVGALGNWRMHHLLESVEDAEHDHLHKNNLDHVFWDMILSFAVFCSGCSMLLFATSAVDGWIATVVGFIVLPYLALKRWKEGTHEHAHHH</sequence>
<evidence type="ECO:0000313" key="8">
    <source>
        <dbReference type="Proteomes" id="UP000177122"/>
    </source>
</evidence>
<feature type="transmembrane region" description="Helical" evidence="5">
    <location>
        <begin position="151"/>
        <end position="172"/>
    </location>
</feature>
<evidence type="ECO:0000256" key="5">
    <source>
        <dbReference type="SAM" id="Phobius"/>
    </source>
</evidence>
<keyword evidence="2 5" id="KW-0812">Transmembrane</keyword>
<dbReference type="EMBL" id="MHLI01000010">
    <property type="protein sequence ID" value="OGZ05507.1"/>
    <property type="molecule type" value="Genomic_DNA"/>
</dbReference>
<evidence type="ECO:0000259" key="6">
    <source>
        <dbReference type="Pfam" id="PF01545"/>
    </source>
</evidence>
<dbReference type="Gene3D" id="1.20.1510.10">
    <property type="entry name" value="Cation efflux protein transmembrane domain"/>
    <property type="match status" value="1"/>
</dbReference>
<dbReference type="AlphaFoldDB" id="A0A1G2CW67"/>
<reference evidence="7 8" key="1">
    <citation type="journal article" date="2016" name="Nat. Commun.">
        <title>Thousands of microbial genomes shed light on interconnected biogeochemical processes in an aquifer system.</title>
        <authorList>
            <person name="Anantharaman K."/>
            <person name="Brown C.T."/>
            <person name="Hug L.A."/>
            <person name="Sharon I."/>
            <person name="Castelle C.J."/>
            <person name="Probst A.J."/>
            <person name="Thomas B.C."/>
            <person name="Singh A."/>
            <person name="Wilkins M.J."/>
            <person name="Karaoz U."/>
            <person name="Brodie E.L."/>
            <person name="Williams K.H."/>
            <person name="Hubbard S.S."/>
            <person name="Banfield J.F."/>
        </authorList>
    </citation>
    <scope>NUCLEOTIDE SEQUENCE [LARGE SCALE GENOMIC DNA]</scope>
</reference>
<dbReference type="GO" id="GO:0008324">
    <property type="term" value="F:monoatomic cation transmembrane transporter activity"/>
    <property type="evidence" value="ECO:0007669"/>
    <property type="project" value="InterPro"/>
</dbReference>
<dbReference type="Proteomes" id="UP000177122">
    <property type="component" value="Unassembled WGS sequence"/>
</dbReference>
<keyword evidence="3 5" id="KW-1133">Transmembrane helix</keyword>
<feature type="transmembrane region" description="Helical" evidence="5">
    <location>
        <begin position="110"/>
        <end position="126"/>
    </location>
</feature>
<dbReference type="Pfam" id="PF01545">
    <property type="entry name" value="Cation_efflux"/>
    <property type="match status" value="1"/>
</dbReference>
<keyword evidence="4 5" id="KW-0472">Membrane</keyword>
<feature type="domain" description="Cation efflux protein transmembrane" evidence="6">
    <location>
        <begin position="22"/>
        <end position="189"/>
    </location>
</feature>
<comment type="caution">
    <text evidence="7">The sequence shown here is derived from an EMBL/GenBank/DDBJ whole genome shotgun (WGS) entry which is preliminary data.</text>
</comment>
<feature type="transmembrane region" description="Helical" evidence="5">
    <location>
        <begin position="16"/>
        <end position="35"/>
    </location>
</feature>
<name>A0A1G2CW67_9BACT</name>
<organism evidence="7 8">
    <name type="scientific">Candidatus Lloydbacteria bacterium RIFCSPHIGHO2_01_FULL_49_22</name>
    <dbReference type="NCBI Taxonomy" id="1798658"/>
    <lineage>
        <taxon>Bacteria</taxon>
        <taxon>Candidatus Lloydiibacteriota</taxon>
    </lineage>
</organism>
<evidence type="ECO:0000256" key="1">
    <source>
        <dbReference type="ARBA" id="ARBA00004141"/>
    </source>
</evidence>
<feature type="transmembrane region" description="Helical" evidence="5">
    <location>
        <begin position="77"/>
        <end position="98"/>
    </location>
</feature>
<evidence type="ECO:0000256" key="3">
    <source>
        <dbReference type="ARBA" id="ARBA00022989"/>
    </source>
</evidence>
<feature type="transmembrane region" description="Helical" evidence="5">
    <location>
        <begin position="178"/>
        <end position="194"/>
    </location>
</feature>
<protein>
    <recommendedName>
        <fullName evidence="6">Cation efflux protein transmembrane domain-containing protein</fullName>
    </recommendedName>
</protein>
<dbReference type="InterPro" id="IPR027469">
    <property type="entry name" value="Cation_efflux_TMD_sf"/>
</dbReference>
<proteinExistence type="predicted"/>